<comment type="caution">
    <text evidence="1">The sequence shown here is derived from an EMBL/GenBank/DDBJ whole genome shotgun (WGS) entry which is preliminary data.</text>
</comment>
<gene>
    <name evidence="1" type="ORF">JYA64_08595</name>
</gene>
<accession>A0ABS2ZFG7</accession>
<dbReference type="Proteomes" id="UP001319060">
    <property type="component" value="Unassembled WGS sequence"/>
</dbReference>
<reference evidence="1 2" key="1">
    <citation type="submission" date="2021-01" db="EMBL/GenBank/DDBJ databases">
        <title>Genome Sequencing of Type Strains.</title>
        <authorList>
            <person name="Lemaire J.F."/>
            <person name="Inderbitzin P."/>
            <person name="Collins S.B."/>
            <person name="Wespe N."/>
            <person name="Knight-Connoni V."/>
        </authorList>
    </citation>
    <scope>NUCLEOTIDE SEQUENCE [LARGE SCALE GENOMIC DNA]</scope>
    <source>
        <strain evidence="1 2">DSM 14730</strain>
    </source>
</reference>
<evidence type="ECO:0000313" key="1">
    <source>
        <dbReference type="EMBL" id="MBN3545351.1"/>
    </source>
</evidence>
<keyword evidence="2" id="KW-1185">Reference proteome</keyword>
<dbReference type="EMBL" id="JAFHKS010000042">
    <property type="protein sequence ID" value="MBN3545351.1"/>
    <property type="molecule type" value="Genomic_DNA"/>
</dbReference>
<evidence type="ECO:0000313" key="2">
    <source>
        <dbReference type="Proteomes" id="UP001319060"/>
    </source>
</evidence>
<protein>
    <submittedName>
        <fullName evidence="1">Uncharacterized protein</fullName>
    </submittedName>
</protein>
<proteinExistence type="predicted"/>
<organism evidence="1 2">
    <name type="scientific">Fictibacillus barbaricus</name>
    <dbReference type="NCBI Taxonomy" id="182136"/>
    <lineage>
        <taxon>Bacteria</taxon>
        <taxon>Bacillati</taxon>
        <taxon>Bacillota</taxon>
        <taxon>Bacilli</taxon>
        <taxon>Bacillales</taxon>
        <taxon>Fictibacillaceae</taxon>
        <taxon>Fictibacillus</taxon>
    </lineage>
</organism>
<dbReference type="RefSeq" id="WP_188403040.1">
    <property type="nucleotide sequence ID" value="NZ_BMCE01000002.1"/>
</dbReference>
<name>A0ABS2ZFG7_9BACL</name>
<sequence>MNITIFVMTAIETPDEKTISSLKEEELPSYEFSKRGLFTAYSLETGERLFKDENDTWYASASFEKENFHDIKYGRQTFPPPYTDIPSEELSFLQILNRHGWIPLNAHYDKALCHVVAEVADLDSISLEKQSILAHADGDDDPQVAHSIHYIESKLAGKRTRFISGWESHSFLTITESKEYANQILFPVSSWLYLLYFDYFLKNNGNIPSDQMMPRLLGNLWASTMRDFPFNEKLIHSQKL</sequence>